<evidence type="ECO:0000256" key="6">
    <source>
        <dbReference type="ARBA" id="ARBA00037589"/>
    </source>
</evidence>
<dbReference type="CDD" id="cd06578">
    <property type="entry name" value="HemD"/>
    <property type="match status" value="1"/>
</dbReference>
<dbReference type="GO" id="GO:0006780">
    <property type="term" value="P:uroporphyrinogen III biosynthetic process"/>
    <property type="evidence" value="ECO:0007669"/>
    <property type="project" value="UniProtKB-UniRule"/>
</dbReference>
<dbReference type="EC" id="4.2.1.75" evidence="3 9"/>
<comment type="similarity">
    <text evidence="2 9">Belongs to the uroporphyrinogen-III synthase family.</text>
</comment>
<evidence type="ECO:0000313" key="11">
    <source>
        <dbReference type="EMBL" id="MBB3946346.1"/>
    </source>
</evidence>
<comment type="function">
    <text evidence="6 9">Catalyzes cyclization of the linear tetrapyrrole, hydroxymethylbilane, to the macrocyclic uroporphyrinogen III.</text>
</comment>
<dbReference type="InterPro" id="IPR003754">
    <property type="entry name" value="4pyrrol_synth_uPrphyn_synth"/>
</dbReference>
<gene>
    <name evidence="11" type="ORF">GGQ73_002299</name>
</gene>
<evidence type="ECO:0000256" key="9">
    <source>
        <dbReference type="RuleBase" id="RU366031"/>
    </source>
</evidence>
<name>A0A7W6C7W7_9HYPH</name>
<comment type="catalytic activity">
    <reaction evidence="8 9">
        <text>hydroxymethylbilane = uroporphyrinogen III + H2O</text>
        <dbReference type="Rhea" id="RHEA:18965"/>
        <dbReference type="ChEBI" id="CHEBI:15377"/>
        <dbReference type="ChEBI" id="CHEBI:57308"/>
        <dbReference type="ChEBI" id="CHEBI:57845"/>
        <dbReference type="EC" id="4.2.1.75"/>
    </reaction>
</comment>
<evidence type="ECO:0000256" key="8">
    <source>
        <dbReference type="ARBA" id="ARBA00048617"/>
    </source>
</evidence>
<dbReference type="Gene3D" id="3.40.50.10090">
    <property type="match status" value="2"/>
</dbReference>
<dbReference type="UniPathway" id="UPA00251">
    <property type="reaction ID" value="UER00320"/>
</dbReference>
<dbReference type="Proteomes" id="UP000565286">
    <property type="component" value="Unassembled WGS sequence"/>
</dbReference>
<accession>A0A7W6C7W7</accession>
<dbReference type="RefSeq" id="WP_183896290.1">
    <property type="nucleotide sequence ID" value="NZ_JACIDV010000006.1"/>
</dbReference>
<dbReference type="PANTHER" id="PTHR38042:SF1">
    <property type="entry name" value="UROPORPHYRINOGEN-III SYNTHASE, CHLOROPLASTIC"/>
    <property type="match status" value="1"/>
</dbReference>
<evidence type="ECO:0000256" key="5">
    <source>
        <dbReference type="ARBA" id="ARBA00023244"/>
    </source>
</evidence>
<dbReference type="EMBL" id="JACIDV010000006">
    <property type="protein sequence ID" value="MBB3946346.1"/>
    <property type="molecule type" value="Genomic_DNA"/>
</dbReference>
<dbReference type="GO" id="GO:0004852">
    <property type="term" value="F:uroporphyrinogen-III synthase activity"/>
    <property type="evidence" value="ECO:0007669"/>
    <property type="project" value="UniProtKB-UniRule"/>
</dbReference>
<organism evidence="11 12">
    <name type="scientific">Rhizobium skierniewicense</name>
    <dbReference type="NCBI Taxonomy" id="984260"/>
    <lineage>
        <taxon>Bacteria</taxon>
        <taxon>Pseudomonadati</taxon>
        <taxon>Pseudomonadota</taxon>
        <taxon>Alphaproteobacteria</taxon>
        <taxon>Hyphomicrobiales</taxon>
        <taxon>Rhizobiaceae</taxon>
        <taxon>Rhizobium/Agrobacterium group</taxon>
        <taxon>Rhizobium</taxon>
    </lineage>
</organism>
<sequence>MRVVVTRPEASGLKTAQLLREIGHEPVLLPLTSPTHDATAAIAALANTPASLAVTSAEAVRALLGSGADLAASLHRPIFVVGHASAKAARDAGFRKIIAGESDGSALAQLIADTDVSHRGTVLYLAGTPRDQGFERALGELKVPFETVEIYRMQPVQWQSHNLKKRIADIPIDAVLFYSSEAVRIFFALMEREEYLGQLRDCRMVCISSKVLSQIPAAFQNAAFASPAPSESRMFDLLDRKAGT</sequence>
<dbReference type="AlphaFoldDB" id="A0A7W6C7W7"/>
<evidence type="ECO:0000259" key="10">
    <source>
        <dbReference type="Pfam" id="PF02602"/>
    </source>
</evidence>
<keyword evidence="4 9" id="KW-0456">Lyase</keyword>
<dbReference type="InterPro" id="IPR039793">
    <property type="entry name" value="UROS/Hem4"/>
</dbReference>
<evidence type="ECO:0000313" key="12">
    <source>
        <dbReference type="Proteomes" id="UP000565286"/>
    </source>
</evidence>
<dbReference type="SUPFAM" id="SSF69618">
    <property type="entry name" value="HemD-like"/>
    <property type="match status" value="1"/>
</dbReference>
<dbReference type="Pfam" id="PF02602">
    <property type="entry name" value="HEM4"/>
    <property type="match status" value="1"/>
</dbReference>
<dbReference type="PANTHER" id="PTHR38042">
    <property type="entry name" value="UROPORPHYRINOGEN-III SYNTHASE, CHLOROPLASTIC"/>
    <property type="match status" value="1"/>
</dbReference>
<reference evidence="11 12" key="1">
    <citation type="submission" date="2020-08" db="EMBL/GenBank/DDBJ databases">
        <title>Genomic Encyclopedia of Type Strains, Phase IV (KMG-IV): sequencing the most valuable type-strain genomes for metagenomic binning, comparative biology and taxonomic classification.</title>
        <authorList>
            <person name="Goeker M."/>
        </authorList>
    </citation>
    <scope>NUCLEOTIDE SEQUENCE [LARGE SCALE GENOMIC DNA]</scope>
    <source>
        <strain evidence="11 12">DSM 26438</strain>
    </source>
</reference>
<feature type="domain" description="Tetrapyrrole biosynthesis uroporphyrinogen III synthase" evidence="10">
    <location>
        <begin position="15"/>
        <end position="221"/>
    </location>
</feature>
<protein>
    <recommendedName>
        <fullName evidence="7 9">Uroporphyrinogen-III synthase</fullName>
        <ecNumber evidence="3 9">4.2.1.75</ecNumber>
    </recommendedName>
</protein>
<evidence type="ECO:0000256" key="7">
    <source>
        <dbReference type="ARBA" id="ARBA00040167"/>
    </source>
</evidence>
<proteinExistence type="inferred from homology"/>
<keyword evidence="5 9" id="KW-0627">Porphyrin biosynthesis</keyword>
<evidence type="ECO:0000256" key="2">
    <source>
        <dbReference type="ARBA" id="ARBA00008133"/>
    </source>
</evidence>
<evidence type="ECO:0000256" key="4">
    <source>
        <dbReference type="ARBA" id="ARBA00023239"/>
    </source>
</evidence>
<evidence type="ECO:0000256" key="1">
    <source>
        <dbReference type="ARBA" id="ARBA00004772"/>
    </source>
</evidence>
<dbReference type="NCBIfam" id="NF006621">
    <property type="entry name" value="PRK09189.1"/>
    <property type="match status" value="1"/>
</dbReference>
<comment type="pathway">
    <text evidence="1 9">Porphyrin-containing compound metabolism; protoporphyrin-IX biosynthesis; coproporphyrinogen-III from 5-aminolevulinate: step 3/4.</text>
</comment>
<keyword evidence="12" id="KW-1185">Reference proteome</keyword>
<dbReference type="InterPro" id="IPR036108">
    <property type="entry name" value="4pyrrol_syn_uPrphyn_synt_sf"/>
</dbReference>
<comment type="caution">
    <text evidence="11">The sequence shown here is derived from an EMBL/GenBank/DDBJ whole genome shotgun (WGS) entry which is preliminary data.</text>
</comment>
<evidence type="ECO:0000256" key="3">
    <source>
        <dbReference type="ARBA" id="ARBA00013109"/>
    </source>
</evidence>
<dbReference type="GO" id="GO:0006782">
    <property type="term" value="P:protoporphyrinogen IX biosynthetic process"/>
    <property type="evidence" value="ECO:0007669"/>
    <property type="project" value="UniProtKB-UniRule"/>
</dbReference>